<comment type="subcellular location">
    <subcellularLocation>
        <location evidence="1">Cell membrane</location>
        <topology evidence="1">Multi-pass membrane protein</topology>
    </subcellularLocation>
</comment>
<organism evidence="10 11">
    <name type="scientific">Vagococcus fessus</name>
    <dbReference type="NCBI Taxonomy" id="120370"/>
    <lineage>
        <taxon>Bacteria</taxon>
        <taxon>Bacillati</taxon>
        <taxon>Bacillota</taxon>
        <taxon>Bacilli</taxon>
        <taxon>Lactobacillales</taxon>
        <taxon>Enterococcaceae</taxon>
        <taxon>Vagococcus</taxon>
    </lineage>
</organism>
<feature type="transmembrane region" description="Helical" evidence="8">
    <location>
        <begin position="53"/>
        <end position="78"/>
    </location>
</feature>
<proteinExistence type="predicted"/>
<keyword evidence="5 8" id="KW-0812">Transmembrane</keyword>
<evidence type="ECO:0000256" key="8">
    <source>
        <dbReference type="SAM" id="Phobius"/>
    </source>
</evidence>
<keyword evidence="4" id="KW-0762">Sugar transport</keyword>
<evidence type="ECO:0000256" key="5">
    <source>
        <dbReference type="ARBA" id="ARBA00022692"/>
    </source>
</evidence>
<evidence type="ECO:0000313" key="11">
    <source>
        <dbReference type="Proteomes" id="UP000287101"/>
    </source>
</evidence>
<feature type="transmembrane region" description="Helical" evidence="8">
    <location>
        <begin position="263"/>
        <end position="284"/>
    </location>
</feature>
<dbReference type="OrthoDB" id="396983at2"/>
<evidence type="ECO:0000256" key="3">
    <source>
        <dbReference type="ARBA" id="ARBA00022475"/>
    </source>
</evidence>
<name>A0A430A8L3_9ENTE</name>
<protein>
    <recommendedName>
        <fullName evidence="9">Phosphotransferase system EIIC domain-containing protein</fullName>
    </recommendedName>
</protein>
<keyword evidence="6 8" id="KW-1133">Transmembrane helix</keyword>
<evidence type="ECO:0000259" key="9">
    <source>
        <dbReference type="Pfam" id="PF13303"/>
    </source>
</evidence>
<dbReference type="InterPro" id="IPR003352">
    <property type="entry name" value="PTS_EIIC"/>
</dbReference>
<feature type="transmembrane region" description="Helical" evidence="8">
    <location>
        <begin position="216"/>
        <end position="234"/>
    </location>
</feature>
<keyword evidence="7 8" id="KW-0472">Membrane</keyword>
<feature type="transmembrane region" description="Helical" evidence="8">
    <location>
        <begin position="140"/>
        <end position="164"/>
    </location>
</feature>
<keyword evidence="2" id="KW-0813">Transport</keyword>
<dbReference type="EMBL" id="NGJY01000002">
    <property type="protein sequence ID" value="RSU03409.1"/>
    <property type="molecule type" value="Genomic_DNA"/>
</dbReference>
<feature type="domain" description="Phosphotransferase system EIIC" evidence="9">
    <location>
        <begin position="21"/>
        <end position="353"/>
    </location>
</feature>
<feature type="transmembrane region" description="Helical" evidence="8">
    <location>
        <begin position="318"/>
        <end position="339"/>
    </location>
</feature>
<dbReference type="Proteomes" id="UP000287101">
    <property type="component" value="Unassembled WGS sequence"/>
</dbReference>
<comment type="caution">
    <text evidence="10">The sequence shown here is derived from an EMBL/GenBank/DDBJ whole genome shotgun (WGS) entry which is preliminary data.</text>
</comment>
<dbReference type="GO" id="GO:0009401">
    <property type="term" value="P:phosphoenolpyruvate-dependent sugar phosphotransferase system"/>
    <property type="evidence" value="ECO:0007669"/>
    <property type="project" value="InterPro"/>
</dbReference>
<feature type="transmembrane region" description="Helical" evidence="8">
    <location>
        <begin position="116"/>
        <end position="134"/>
    </location>
</feature>
<feature type="transmembrane region" description="Helical" evidence="8">
    <location>
        <begin position="184"/>
        <end position="210"/>
    </location>
</feature>
<dbReference type="GO" id="GO:0005886">
    <property type="term" value="C:plasma membrane"/>
    <property type="evidence" value="ECO:0007669"/>
    <property type="project" value="UniProtKB-SubCell"/>
</dbReference>
<keyword evidence="11" id="KW-1185">Reference proteome</keyword>
<evidence type="ECO:0000256" key="4">
    <source>
        <dbReference type="ARBA" id="ARBA00022597"/>
    </source>
</evidence>
<reference evidence="10 11" key="1">
    <citation type="submission" date="2017-05" db="EMBL/GenBank/DDBJ databases">
        <title>Vagococcus spp. assemblies.</title>
        <authorList>
            <person name="Gulvik C.A."/>
        </authorList>
    </citation>
    <scope>NUCLEOTIDE SEQUENCE [LARGE SCALE GENOMIC DNA]</scope>
    <source>
        <strain evidence="10 11">CCUG 41755</strain>
    </source>
</reference>
<dbReference type="Pfam" id="PF13303">
    <property type="entry name" value="PTS_EIIC_2"/>
    <property type="match status" value="1"/>
</dbReference>
<evidence type="ECO:0000256" key="1">
    <source>
        <dbReference type="ARBA" id="ARBA00004651"/>
    </source>
</evidence>
<feature type="transmembrane region" description="Helical" evidence="8">
    <location>
        <begin position="84"/>
        <end position="104"/>
    </location>
</feature>
<feature type="transmembrane region" description="Helical" evidence="8">
    <location>
        <begin position="22"/>
        <end position="41"/>
    </location>
</feature>
<accession>A0A430A8L3</accession>
<gene>
    <name evidence="10" type="ORF">CBF31_06770</name>
</gene>
<keyword evidence="3" id="KW-1003">Cell membrane</keyword>
<sequence>MVNTFSQVFPKDLTPKVFLNKVLSGTAVGIVVGLIPNAILGELFKFLITKNDIFTTPLVIVQAIQFTVPIIVGVLIALQFGLTAMEAIITGSAAFAASGAYKVIDGKFVLVGIGDLINTMLTAAICIVIIYLVHDKLGSMTILLLPIIAAGGAGLIGVLTLPFVSKFTAAIGTAVNSFTDLQPVIMSILISISFGIIIISPVSTVAIATAIGLDGLASGAANLGICACAMLLVVSSRKVNNSGVTWAVGLGAMKMMMPNFIKHPIITIPIVIASTLTGIAGSFLNIQGTAASAGFGFSGLVGPINAMKFMTGSPTMNLIITGIAFFVIPLISALIADFLCTKVLKLYQPDVFTFNKN</sequence>
<evidence type="ECO:0000313" key="10">
    <source>
        <dbReference type="EMBL" id="RSU03409.1"/>
    </source>
</evidence>
<evidence type="ECO:0000256" key="7">
    <source>
        <dbReference type="ARBA" id="ARBA00023136"/>
    </source>
</evidence>
<dbReference type="AlphaFoldDB" id="A0A430A8L3"/>
<evidence type="ECO:0000256" key="6">
    <source>
        <dbReference type="ARBA" id="ARBA00022989"/>
    </source>
</evidence>
<evidence type="ECO:0000256" key="2">
    <source>
        <dbReference type="ARBA" id="ARBA00022448"/>
    </source>
</evidence>
<dbReference type="GO" id="GO:0008982">
    <property type="term" value="F:protein-N(PI)-phosphohistidine-sugar phosphotransferase activity"/>
    <property type="evidence" value="ECO:0007669"/>
    <property type="project" value="InterPro"/>
</dbReference>
<dbReference type="RefSeq" id="WP_126831619.1">
    <property type="nucleotide sequence ID" value="NZ_CBCRYB010000001.1"/>
</dbReference>